<dbReference type="KEGG" id="apro:F751_1516"/>
<dbReference type="RefSeq" id="XP_011398798.1">
    <property type="nucleotide sequence ID" value="XM_011400496.1"/>
</dbReference>
<accession>A0A087SJJ8</accession>
<dbReference type="EMBL" id="KL662123">
    <property type="protein sequence ID" value="KFM25902.1"/>
    <property type="molecule type" value="Genomic_DNA"/>
</dbReference>
<sequence length="76" mass="8338">MDSAREKNEYLGQGTFVQTGIVEAVDDGKNRSEVSANWRTRDAALVASGHQQTVSWSRPLCVPTKCGPWISTSSLR</sequence>
<evidence type="ECO:0000313" key="1">
    <source>
        <dbReference type="EMBL" id="KFM25902.1"/>
    </source>
</evidence>
<dbReference type="AlphaFoldDB" id="A0A087SJJ8"/>
<reference evidence="1 2" key="1">
    <citation type="journal article" date="2014" name="BMC Genomics">
        <title>Oil accumulation mechanisms of the oleaginous microalga Chlorella protothecoides revealed through its genome, transcriptomes, and proteomes.</title>
        <authorList>
            <person name="Gao C."/>
            <person name="Wang Y."/>
            <person name="Shen Y."/>
            <person name="Yan D."/>
            <person name="He X."/>
            <person name="Dai J."/>
            <person name="Wu Q."/>
        </authorList>
    </citation>
    <scope>NUCLEOTIDE SEQUENCE [LARGE SCALE GENOMIC DNA]</scope>
    <source>
        <strain evidence="1 2">0710</strain>
    </source>
</reference>
<gene>
    <name evidence="1" type="ORF">F751_1516</name>
</gene>
<dbReference type="Proteomes" id="UP000028924">
    <property type="component" value="Unassembled WGS sequence"/>
</dbReference>
<proteinExistence type="predicted"/>
<dbReference type="GeneID" id="23612907"/>
<protein>
    <submittedName>
        <fullName evidence="1">Uncharacterized protein</fullName>
    </submittedName>
</protein>
<evidence type="ECO:0000313" key="2">
    <source>
        <dbReference type="Proteomes" id="UP000028924"/>
    </source>
</evidence>
<name>A0A087SJJ8_AUXPR</name>
<organism evidence="1 2">
    <name type="scientific">Auxenochlorella protothecoides</name>
    <name type="common">Green microalga</name>
    <name type="synonym">Chlorella protothecoides</name>
    <dbReference type="NCBI Taxonomy" id="3075"/>
    <lineage>
        <taxon>Eukaryota</taxon>
        <taxon>Viridiplantae</taxon>
        <taxon>Chlorophyta</taxon>
        <taxon>core chlorophytes</taxon>
        <taxon>Trebouxiophyceae</taxon>
        <taxon>Chlorellales</taxon>
        <taxon>Chlorellaceae</taxon>
        <taxon>Auxenochlorella</taxon>
    </lineage>
</organism>
<keyword evidence="2" id="KW-1185">Reference proteome</keyword>